<feature type="region of interest" description="Disordered" evidence="12">
    <location>
        <begin position="192"/>
        <end position="239"/>
    </location>
</feature>
<evidence type="ECO:0000256" key="5">
    <source>
        <dbReference type="ARBA" id="ARBA00022741"/>
    </source>
</evidence>
<sequence length="933" mass="104331">MARKEFLESKKGVFSCGHHQQQSSMMSSCNNRQQQVTRKPPLPCKGPSTAPSKIPSLKKISELKRASTRALNLPVLNLDKVRRNFLDQAELASYGGSRGVCAEPPKVNSARYSAEKNRAERRSFLSGSLTERGARELLAERRVATSGTLTDRSCRQSYDRKSAASGSITDRSCRDSFGSSYGLSLSTYLRNSRDSPLRSSKESPFTAPTMPKIKLDDRLNGNRLQAESRKSRGEKSAKYHSSISLSTYLPSTNPPLHASLCSRNCHNDSLGLESTRSSTAKAELSSWDAKRLPIQLVNTLEEALQGVNRTEFSLSEAKKAPGMHSKSTQDLNVAKTNGKLSVGKPSVQMDKVKAQARDIRRSQEDLCLDELATGRRACQKVTVDETANCSKETVSKFQSKSFKVSPLKLSLGNTQVSVPLGFGGNPAENAQTSRPFQALEDEASSRLALTERGVFRKGSLAVSSPRRERTHSSNVSSHAVSMTPEIALKQYGSLLTDYEKNEIKAYPEIYCIGAECQKLQPSSSPGFDDERGDYVINERDHIAYRFEILGLLGKGSFGQVVKCQDHKYKVLRAIKLVRNKKRFHQQALIEVKILQHLRDKAEEEAANHNVVTIHESFYFRGHLCISFSLHDISLYELIKRNNFQGISLVVIKSFATQLLTTLKFLRKLHVIHCDLKPENILLQHPSMSKIKVIDFGSSCFDHERIYTYIQSRFYRSPEVILGIPYDTMIDIWSLGCILAELYTGYPLFPGENEVEQLACMMEVLGVPPRGVLEQATRKKMFFDSNSNPRIVPNSWGKKHWPGTKDLVTATACNDMLFVNFLECCLRWDKNQRAAPDELLQHPWILGESPLVRTPLRPANQDTSKRRLIKSLDAPPRSLKQSKQMITGTMKSLASQSGMLHSVKPTQIADYLSILPPIGEATGLRDLQQKRKNG</sequence>
<name>A0A9D4Z956_ADICA</name>
<evidence type="ECO:0000313" key="15">
    <source>
        <dbReference type="Proteomes" id="UP000886520"/>
    </source>
</evidence>
<feature type="compositionally biased region" description="Low complexity" evidence="12">
    <location>
        <begin position="24"/>
        <end position="35"/>
    </location>
</feature>
<comment type="catalytic activity">
    <reaction evidence="8">
        <text>L-seryl-[protein] + ATP = O-phospho-L-seryl-[protein] + ADP + H(+)</text>
        <dbReference type="Rhea" id="RHEA:17989"/>
        <dbReference type="Rhea" id="RHEA-COMP:9863"/>
        <dbReference type="Rhea" id="RHEA-COMP:11604"/>
        <dbReference type="ChEBI" id="CHEBI:15378"/>
        <dbReference type="ChEBI" id="CHEBI:29999"/>
        <dbReference type="ChEBI" id="CHEBI:30616"/>
        <dbReference type="ChEBI" id="CHEBI:83421"/>
        <dbReference type="ChEBI" id="CHEBI:456216"/>
        <dbReference type="EC" id="2.7.12.1"/>
    </reaction>
</comment>
<dbReference type="PROSITE" id="PS00108">
    <property type="entry name" value="PROTEIN_KINASE_ST"/>
    <property type="match status" value="1"/>
</dbReference>
<comment type="catalytic activity">
    <reaction evidence="9">
        <text>L-threonyl-[protein] + ATP = O-phospho-L-threonyl-[protein] + ADP + H(+)</text>
        <dbReference type="Rhea" id="RHEA:46608"/>
        <dbReference type="Rhea" id="RHEA-COMP:11060"/>
        <dbReference type="Rhea" id="RHEA-COMP:11605"/>
        <dbReference type="ChEBI" id="CHEBI:15378"/>
        <dbReference type="ChEBI" id="CHEBI:30013"/>
        <dbReference type="ChEBI" id="CHEBI:30616"/>
        <dbReference type="ChEBI" id="CHEBI:61977"/>
        <dbReference type="ChEBI" id="CHEBI:456216"/>
        <dbReference type="EC" id="2.7.12.1"/>
    </reaction>
</comment>
<comment type="caution">
    <text evidence="14">The sequence shown here is derived from an EMBL/GenBank/DDBJ whole genome shotgun (WGS) entry which is preliminary data.</text>
</comment>
<dbReference type="InterPro" id="IPR017441">
    <property type="entry name" value="Protein_kinase_ATP_BS"/>
</dbReference>
<evidence type="ECO:0000313" key="14">
    <source>
        <dbReference type="EMBL" id="KAI5064241.1"/>
    </source>
</evidence>
<evidence type="ECO:0000259" key="13">
    <source>
        <dbReference type="PROSITE" id="PS50011"/>
    </source>
</evidence>
<dbReference type="PANTHER" id="PTHR24058:SF22">
    <property type="entry name" value="DUAL SPECIFICITY TYROSINE-PHOSPHORYLATION-REGULATED KINASE 4"/>
    <property type="match status" value="1"/>
</dbReference>
<dbReference type="GO" id="GO:0005856">
    <property type="term" value="C:cytoskeleton"/>
    <property type="evidence" value="ECO:0007669"/>
    <property type="project" value="TreeGrafter"/>
</dbReference>
<comment type="catalytic activity">
    <reaction evidence="10">
        <text>L-tyrosyl-[protein] + ATP = O-phospho-L-tyrosyl-[protein] + ADP + H(+)</text>
        <dbReference type="Rhea" id="RHEA:10596"/>
        <dbReference type="Rhea" id="RHEA-COMP:10136"/>
        <dbReference type="Rhea" id="RHEA-COMP:20101"/>
        <dbReference type="ChEBI" id="CHEBI:15378"/>
        <dbReference type="ChEBI" id="CHEBI:30616"/>
        <dbReference type="ChEBI" id="CHEBI:46858"/>
        <dbReference type="ChEBI" id="CHEBI:61978"/>
        <dbReference type="ChEBI" id="CHEBI:456216"/>
        <dbReference type="EC" id="2.7.12.1"/>
    </reaction>
</comment>
<dbReference type="CDD" id="cd14210">
    <property type="entry name" value="PKc_DYRK"/>
    <property type="match status" value="1"/>
</dbReference>
<dbReference type="AlphaFoldDB" id="A0A9D4Z956"/>
<feature type="compositionally biased region" description="Basic and acidic residues" evidence="12">
    <location>
        <begin position="192"/>
        <end position="201"/>
    </location>
</feature>
<keyword evidence="6" id="KW-0418">Kinase</keyword>
<dbReference type="PROSITE" id="PS50011">
    <property type="entry name" value="PROTEIN_KINASE_DOM"/>
    <property type="match status" value="1"/>
</dbReference>
<feature type="compositionally biased region" description="Basic and acidic residues" evidence="12">
    <location>
        <begin position="152"/>
        <end position="162"/>
    </location>
</feature>
<accession>A0A9D4Z956</accession>
<keyword evidence="3" id="KW-0723">Serine/threonine-protein kinase</keyword>
<feature type="region of interest" description="Disordered" evidence="12">
    <location>
        <begin position="149"/>
        <end position="173"/>
    </location>
</feature>
<dbReference type="GO" id="GO:0004712">
    <property type="term" value="F:protein serine/threonine/tyrosine kinase activity"/>
    <property type="evidence" value="ECO:0007669"/>
    <property type="project" value="UniProtKB-EC"/>
</dbReference>
<dbReference type="InterPro" id="IPR042521">
    <property type="entry name" value="DYRK"/>
</dbReference>
<dbReference type="InterPro" id="IPR050494">
    <property type="entry name" value="Ser_Thr_dual-spec_kinase"/>
</dbReference>
<keyword evidence="4" id="KW-0808">Transferase</keyword>
<proteinExistence type="inferred from homology"/>
<evidence type="ECO:0000256" key="6">
    <source>
        <dbReference type="ARBA" id="ARBA00022777"/>
    </source>
</evidence>
<organism evidence="14 15">
    <name type="scientific">Adiantum capillus-veneris</name>
    <name type="common">Maidenhair fern</name>
    <dbReference type="NCBI Taxonomy" id="13818"/>
    <lineage>
        <taxon>Eukaryota</taxon>
        <taxon>Viridiplantae</taxon>
        <taxon>Streptophyta</taxon>
        <taxon>Embryophyta</taxon>
        <taxon>Tracheophyta</taxon>
        <taxon>Polypodiopsida</taxon>
        <taxon>Polypodiidae</taxon>
        <taxon>Polypodiales</taxon>
        <taxon>Pteridineae</taxon>
        <taxon>Pteridaceae</taxon>
        <taxon>Vittarioideae</taxon>
        <taxon>Adiantum</taxon>
    </lineage>
</organism>
<evidence type="ECO:0000256" key="11">
    <source>
        <dbReference type="PROSITE-ProRule" id="PRU10141"/>
    </source>
</evidence>
<dbReference type="Proteomes" id="UP000886520">
    <property type="component" value="Chromosome 20"/>
</dbReference>
<dbReference type="EMBL" id="JABFUD020000020">
    <property type="protein sequence ID" value="KAI5064241.1"/>
    <property type="molecule type" value="Genomic_DNA"/>
</dbReference>
<dbReference type="PANTHER" id="PTHR24058">
    <property type="entry name" value="DUAL SPECIFICITY PROTEIN KINASE"/>
    <property type="match status" value="1"/>
</dbReference>
<dbReference type="InterPro" id="IPR008271">
    <property type="entry name" value="Ser/Thr_kinase_AS"/>
</dbReference>
<reference evidence="14" key="1">
    <citation type="submission" date="2021-01" db="EMBL/GenBank/DDBJ databases">
        <title>Adiantum capillus-veneris genome.</title>
        <authorList>
            <person name="Fang Y."/>
            <person name="Liao Q."/>
        </authorList>
    </citation>
    <scope>NUCLEOTIDE SEQUENCE</scope>
    <source>
        <strain evidence="14">H3</strain>
        <tissue evidence="14">Leaf</tissue>
    </source>
</reference>
<evidence type="ECO:0000256" key="8">
    <source>
        <dbReference type="ARBA" id="ARBA00049003"/>
    </source>
</evidence>
<keyword evidence="7 11" id="KW-0067">ATP-binding</keyword>
<dbReference type="OrthoDB" id="1924630at2759"/>
<dbReference type="GO" id="GO:0005524">
    <property type="term" value="F:ATP binding"/>
    <property type="evidence" value="ECO:0007669"/>
    <property type="project" value="UniProtKB-UniRule"/>
</dbReference>
<evidence type="ECO:0000256" key="7">
    <source>
        <dbReference type="ARBA" id="ARBA00022840"/>
    </source>
</evidence>
<evidence type="ECO:0000256" key="9">
    <source>
        <dbReference type="ARBA" id="ARBA00049308"/>
    </source>
</evidence>
<dbReference type="GO" id="GO:0005737">
    <property type="term" value="C:cytoplasm"/>
    <property type="evidence" value="ECO:0007669"/>
    <property type="project" value="TreeGrafter"/>
</dbReference>
<evidence type="ECO:0000256" key="12">
    <source>
        <dbReference type="SAM" id="MobiDB-lite"/>
    </source>
</evidence>
<feature type="domain" description="Protein kinase" evidence="13">
    <location>
        <begin position="546"/>
        <end position="844"/>
    </location>
</feature>
<dbReference type="SMART" id="SM00220">
    <property type="entry name" value="S_TKc"/>
    <property type="match status" value="1"/>
</dbReference>
<dbReference type="Pfam" id="PF00069">
    <property type="entry name" value="Pkinase"/>
    <property type="match status" value="1"/>
</dbReference>
<evidence type="ECO:0000256" key="2">
    <source>
        <dbReference type="ARBA" id="ARBA00013203"/>
    </source>
</evidence>
<dbReference type="InterPro" id="IPR000719">
    <property type="entry name" value="Prot_kinase_dom"/>
</dbReference>
<dbReference type="PROSITE" id="PS51257">
    <property type="entry name" value="PROKAR_LIPOPROTEIN"/>
    <property type="match status" value="1"/>
</dbReference>
<dbReference type="PROSITE" id="PS00107">
    <property type="entry name" value="PROTEIN_KINASE_ATP"/>
    <property type="match status" value="1"/>
</dbReference>
<evidence type="ECO:0000256" key="1">
    <source>
        <dbReference type="ARBA" id="ARBA00008867"/>
    </source>
</evidence>
<feature type="binding site" evidence="11">
    <location>
        <position position="575"/>
    </location>
    <ligand>
        <name>ATP</name>
        <dbReference type="ChEBI" id="CHEBI:30616"/>
    </ligand>
</feature>
<dbReference type="GO" id="GO:0004674">
    <property type="term" value="F:protein serine/threonine kinase activity"/>
    <property type="evidence" value="ECO:0007669"/>
    <property type="project" value="UniProtKB-KW"/>
</dbReference>
<feature type="region of interest" description="Disordered" evidence="12">
    <location>
        <begin position="24"/>
        <end position="53"/>
    </location>
</feature>
<evidence type="ECO:0000256" key="3">
    <source>
        <dbReference type="ARBA" id="ARBA00022527"/>
    </source>
</evidence>
<protein>
    <recommendedName>
        <fullName evidence="2">dual-specificity kinase</fullName>
        <ecNumber evidence="2">2.7.12.1</ecNumber>
    </recommendedName>
</protein>
<dbReference type="InterPro" id="IPR011009">
    <property type="entry name" value="Kinase-like_dom_sf"/>
</dbReference>
<dbReference type="SUPFAM" id="SSF56112">
    <property type="entry name" value="Protein kinase-like (PK-like)"/>
    <property type="match status" value="1"/>
</dbReference>
<dbReference type="Gene3D" id="3.30.200.20">
    <property type="entry name" value="Phosphorylase Kinase, domain 1"/>
    <property type="match status" value="1"/>
</dbReference>
<dbReference type="Gene3D" id="3.30.10.30">
    <property type="entry name" value="DYRK"/>
    <property type="match status" value="1"/>
</dbReference>
<evidence type="ECO:0000256" key="10">
    <source>
        <dbReference type="ARBA" id="ARBA00051680"/>
    </source>
</evidence>
<evidence type="ECO:0000256" key="4">
    <source>
        <dbReference type="ARBA" id="ARBA00022679"/>
    </source>
</evidence>
<keyword evidence="15" id="KW-1185">Reference proteome</keyword>
<dbReference type="EC" id="2.7.12.1" evidence="2"/>
<keyword evidence="5 11" id="KW-0547">Nucleotide-binding</keyword>
<gene>
    <name evidence="14" type="ORF">GOP47_0020911</name>
</gene>
<feature type="compositionally biased region" description="Basic and acidic residues" evidence="12">
    <location>
        <begin position="213"/>
        <end position="237"/>
    </location>
</feature>
<dbReference type="Gene3D" id="1.10.510.10">
    <property type="entry name" value="Transferase(Phosphotransferase) domain 1"/>
    <property type="match status" value="1"/>
</dbReference>
<comment type="similarity">
    <text evidence="1">Belongs to the protein kinase superfamily. CMGC Ser/Thr protein kinase family. MNB/DYRK subfamily.</text>
</comment>